<dbReference type="Gene3D" id="3.40.630.30">
    <property type="match status" value="1"/>
</dbReference>
<dbReference type="CDD" id="cd04301">
    <property type="entry name" value="NAT_SF"/>
    <property type="match status" value="1"/>
</dbReference>
<feature type="domain" description="N-acetyltransferase" evidence="1">
    <location>
        <begin position="77"/>
        <end position="217"/>
    </location>
</feature>
<dbReference type="PANTHER" id="PTHR42791:SF17">
    <property type="entry name" value="ACETYLTRANSFERASE, GNAT FAMILY FAMILY (AFU_ORTHOLOGUE AFUA_8G05690)"/>
    <property type="match status" value="1"/>
</dbReference>
<dbReference type="GO" id="GO:0016747">
    <property type="term" value="F:acyltransferase activity, transferring groups other than amino-acyl groups"/>
    <property type="evidence" value="ECO:0007669"/>
    <property type="project" value="InterPro"/>
</dbReference>
<dbReference type="AlphaFoldDB" id="A0AAN6E2R5"/>
<accession>A0AAN6E2R5</accession>
<proteinExistence type="predicted"/>
<evidence type="ECO:0000259" key="1">
    <source>
        <dbReference type="PROSITE" id="PS51186"/>
    </source>
</evidence>
<sequence>MPVFVVLPASSSDLEAIVRVQFDACANDHGFPVIFPKGPTRASVTHFVRAFEHDMENDPTCQIVIAKHSSSGEVASYAIWNFFPSRTQEEIEEEMLIDEFPLPRDANKQLGNALIHNSIRKRHEVVAANIGERSPYAYLAAVGTSPKYQNQGAASKLLTWGLERADDRGLATYVEGAPAGFRLYEKFGFKEVAKLRLDLAPWSEGDHFNICMVRKAASEDA</sequence>
<dbReference type="SUPFAM" id="SSF55729">
    <property type="entry name" value="Acyl-CoA N-acyltransferases (Nat)"/>
    <property type="match status" value="1"/>
</dbReference>
<gene>
    <name evidence="2" type="ORF">EDD36DRAFT_131034</name>
</gene>
<organism evidence="2 3">
    <name type="scientific">Exophiala viscosa</name>
    <dbReference type="NCBI Taxonomy" id="2486360"/>
    <lineage>
        <taxon>Eukaryota</taxon>
        <taxon>Fungi</taxon>
        <taxon>Dikarya</taxon>
        <taxon>Ascomycota</taxon>
        <taxon>Pezizomycotina</taxon>
        <taxon>Eurotiomycetes</taxon>
        <taxon>Chaetothyriomycetidae</taxon>
        <taxon>Chaetothyriales</taxon>
        <taxon>Herpotrichiellaceae</taxon>
        <taxon>Exophiala</taxon>
    </lineage>
</organism>
<dbReference type="PROSITE" id="PS51186">
    <property type="entry name" value="GNAT"/>
    <property type="match status" value="1"/>
</dbReference>
<evidence type="ECO:0000313" key="3">
    <source>
        <dbReference type="Proteomes" id="UP001203852"/>
    </source>
</evidence>
<dbReference type="PANTHER" id="PTHR42791">
    <property type="entry name" value="GNAT FAMILY ACETYLTRANSFERASE"/>
    <property type="match status" value="1"/>
</dbReference>
<keyword evidence="3" id="KW-1185">Reference proteome</keyword>
<comment type="caution">
    <text evidence="2">The sequence shown here is derived from an EMBL/GenBank/DDBJ whole genome shotgun (WGS) entry which is preliminary data.</text>
</comment>
<reference evidence="2" key="1">
    <citation type="journal article" date="2022" name="bioRxiv">
        <title>Deciphering the potential niche of two novel black yeast fungi from a biological soil crust based on their genomes, phenotypes, and melanin regulation.</title>
        <authorList>
            <consortium name="DOE Joint Genome Institute"/>
            <person name="Carr E.C."/>
            <person name="Barton Q."/>
            <person name="Grambo S."/>
            <person name="Sullivan M."/>
            <person name="Renfro C.M."/>
            <person name="Kuo A."/>
            <person name="Pangilinan J."/>
            <person name="Lipzen A."/>
            <person name="Keymanesh K."/>
            <person name="Savage E."/>
            <person name="Barry K."/>
            <person name="Grigoriev I.V."/>
            <person name="Riekhof W.R."/>
            <person name="Harris S.S."/>
        </authorList>
    </citation>
    <scope>NUCLEOTIDE SEQUENCE</scope>
    <source>
        <strain evidence="2">JF 03-4F</strain>
    </source>
</reference>
<dbReference type="InterPro" id="IPR052523">
    <property type="entry name" value="Trichothecene_AcTrans"/>
</dbReference>
<evidence type="ECO:0000313" key="2">
    <source>
        <dbReference type="EMBL" id="KAI1616257.1"/>
    </source>
</evidence>
<dbReference type="InterPro" id="IPR016181">
    <property type="entry name" value="Acyl_CoA_acyltransferase"/>
</dbReference>
<dbReference type="Proteomes" id="UP001203852">
    <property type="component" value="Unassembled WGS sequence"/>
</dbReference>
<name>A0AAN6E2R5_9EURO</name>
<dbReference type="Pfam" id="PF00583">
    <property type="entry name" value="Acetyltransf_1"/>
    <property type="match status" value="1"/>
</dbReference>
<protein>
    <submittedName>
        <fullName evidence="2">Acyl-CoA N-acyltransferase</fullName>
    </submittedName>
</protein>
<dbReference type="InterPro" id="IPR000182">
    <property type="entry name" value="GNAT_dom"/>
</dbReference>
<dbReference type="EMBL" id="MU404351">
    <property type="protein sequence ID" value="KAI1616257.1"/>
    <property type="molecule type" value="Genomic_DNA"/>
</dbReference>